<feature type="transmembrane region" description="Helical" evidence="6">
    <location>
        <begin position="354"/>
        <end position="378"/>
    </location>
</feature>
<dbReference type="GO" id="GO:0055085">
    <property type="term" value="P:transmembrane transport"/>
    <property type="evidence" value="ECO:0000318"/>
    <property type="project" value="GO_Central"/>
</dbReference>
<keyword evidence="2 6" id="KW-0812">Transmembrane</keyword>
<feature type="region of interest" description="Disordered" evidence="5">
    <location>
        <begin position="48"/>
        <end position="82"/>
    </location>
</feature>
<feature type="compositionally biased region" description="Basic and acidic residues" evidence="5">
    <location>
        <begin position="59"/>
        <end position="81"/>
    </location>
</feature>
<dbReference type="InterPro" id="IPR037185">
    <property type="entry name" value="EmrE-like"/>
</dbReference>
<comment type="subcellular location">
    <subcellularLocation>
        <location evidence="1">Membrane</location>
        <topology evidence="1">Multi-pass membrane protein</topology>
    </subcellularLocation>
</comment>
<dbReference type="Pfam" id="PF03151">
    <property type="entry name" value="TPT"/>
    <property type="match status" value="1"/>
</dbReference>
<dbReference type="OrthoDB" id="6418713at2759"/>
<comment type="caution">
    <text evidence="8">The sequence shown here is derived from an EMBL/GenBank/DDBJ whole genome shotgun (WGS) entry which is preliminary data.</text>
</comment>
<feature type="compositionally biased region" description="Basic residues" evidence="5">
    <location>
        <begin position="48"/>
        <end position="58"/>
    </location>
</feature>
<feature type="transmembrane region" description="Helical" evidence="6">
    <location>
        <begin position="6"/>
        <end position="31"/>
    </location>
</feature>
<evidence type="ECO:0000256" key="5">
    <source>
        <dbReference type="SAM" id="MobiDB-lite"/>
    </source>
</evidence>
<evidence type="ECO:0000313" key="9">
    <source>
        <dbReference type="Proteomes" id="UP000036987"/>
    </source>
</evidence>
<dbReference type="GO" id="GO:0016020">
    <property type="term" value="C:membrane"/>
    <property type="evidence" value="ECO:0007669"/>
    <property type="project" value="UniProtKB-SubCell"/>
</dbReference>
<feature type="transmembrane region" description="Helical" evidence="6">
    <location>
        <begin position="304"/>
        <end position="320"/>
    </location>
</feature>
<dbReference type="GO" id="GO:0015297">
    <property type="term" value="F:antiporter activity"/>
    <property type="evidence" value="ECO:0000318"/>
    <property type="project" value="GO_Central"/>
</dbReference>
<evidence type="ECO:0000256" key="4">
    <source>
        <dbReference type="ARBA" id="ARBA00023136"/>
    </source>
</evidence>
<proteinExistence type="predicted"/>
<name>A0A0K9PKT4_ZOSMR</name>
<dbReference type="InterPro" id="IPR050186">
    <property type="entry name" value="TPT_transporter"/>
</dbReference>
<dbReference type="Proteomes" id="UP000036987">
    <property type="component" value="Unassembled WGS sequence"/>
</dbReference>
<organism evidence="8 9">
    <name type="scientific">Zostera marina</name>
    <name type="common">Eelgrass</name>
    <dbReference type="NCBI Taxonomy" id="29655"/>
    <lineage>
        <taxon>Eukaryota</taxon>
        <taxon>Viridiplantae</taxon>
        <taxon>Streptophyta</taxon>
        <taxon>Embryophyta</taxon>
        <taxon>Tracheophyta</taxon>
        <taxon>Spermatophyta</taxon>
        <taxon>Magnoliopsida</taxon>
        <taxon>Liliopsida</taxon>
        <taxon>Zosteraceae</taxon>
        <taxon>Zostera</taxon>
    </lineage>
</organism>
<dbReference type="PANTHER" id="PTHR11132">
    <property type="entry name" value="SOLUTE CARRIER FAMILY 35"/>
    <property type="match status" value="1"/>
</dbReference>
<feature type="domain" description="Sugar phosphate transporter" evidence="7">
    <location>
        <begin position="91"/>
        <end position="379"/>
    </location>
</feature>
<dbReference type="GO" id="GO:0005794">
    <property type="term" value="C:Golgi apparatus"/>
    <property type="evidence" value="ECO:0000318"/>
    <property type="project" value="GO_Central"/>
</dbReference>
<feature type="transmembrane region" description="Helical" evidence="6">
    <location>
        <begin position="209"/>
        <end position="227"/>
    </location>
</feature>
<evidence type="ECO:0000256" key="2">
    <source>
        <dbReference type="ARBA" id="ARBA00022692"/>
    </source>
</evidence>
<keyword evidence="3 6" id="KW-1133">Transmembrane helix</keyword>
<reference evidence="9" key="1">
    <citation type="journal article" date="2016" name="Nature">
        <title>The genome of the seagrass Zostera marina reveals angiosperm adaptation to the sea.</title>
        <authorList>
            <person name="Olsen J.L."/>
            <person name="Rouze P."/>
            <person name="Verhelst B."/>
            <person name="Lin Y.-C."/>
            <person name="Bayer T."/>
            <person name="Collen J."/>
            <person name="Dattolo E."/>
            <person name="De Paoli E."/>
            <person name="Dittami S."/>
            <person name="Maumus F."/>
            <person name="Michel G."/>
            <person name="Kersting A."/>
            <person name="Lauritano C."/>
            <person name="Lohaus R."/>
            <person name="Toepel M."/>
            <person name="Tonon T."/>
            <person name="Vanneste K."/>
            <person name="Amirebrahimi M."/>
            <person name="Brakel J."/>
            <person name="Bostroem C."/>
            <person name="Chovatia M."/>
            <person name="Grimwood J."/>
            <person name="Jenkins J.W."/>
            <person name="Jueterbock A."/>
            <person name="Mraz A."/>
            <person name="Stam W.T."/>
            <person name="Tice H."/>
            <person name="Bornberg-Bauer E."/>
            <person name="Green P.J."/>
            <person name="Pearson G.A."/>
            <person name="Procaccini G."/>
            <person name="Duarte C.M."/>
            <person name="Schmutz J."/>
            <person name="Reusch T.B.H."/>
            <person name="Van de Peer Y."/>
        </authorList>
    </citation>
    <scope>NUCLEOTIDE SEQUENCE [LARGE SCALE GENOMIC DNA]</scope>
    <source>
        <strain evidence="9">cv. Finnish</strain>
    </source>
</reference>
<dbReference type="EMBL" id="LFYR01000811">
    <property type="protein sequence ID" value="KMZ68855.1"/>
    <property type="molecule type" value="Genomic_DNA"/>
</dbReference>
<evidence type="ECO:0000259" key="7">
    <source>
        <dbReference type="Pfam" id="PF03151"/>
    </source>
</evidence>
<dbReference type="GO" id="GO:0015120">
    <property type="term" value="F:phosphoglycerate transmembrane transporter activity"/>
    <property type="evidence" value="ECO:0000318"/>
    <property type="project" value="GO_Central"/>
</dbReference>
<feature type="transmembrane region" description="Helical" evidence="6">
    <location>
        <begin position="121"/>
        <end position="141"/>
    </location>
</feature>
<sequence>MNIGIGGSFLIPILHFFSTQTTVCSGALFLLKAEKSLLKMTTHSKFKFRSSSKKKNSASRRESKKRDGRIQRSEVDGKSTNKENMTTKKKKVMIFFMLCCLFSMIMNLYNKKVLNVFPYPWFLSATSLAAGSILMITCWTLRIIDAPRTDFKFWLSLFPVALAHTIGHVAATTSVSKVSVSFSQIIRGGEPACSVFMSSFFLGESYSLAVYLSLVPIIGGCSLSALTELDFNMTGFLCAMTANFAFVGRNILSKQGMKGKSISGMNYYGCLSILSLIILIPAAIVNEDLNIFTTGWEIAYSKTGYGFLGWIVMQSVFYHLSNQVAYMSLEDITPLALSISNTAKRITIIVSSIIIFKTPITVVNALGALTTILGTFFYSQVNI</sequence>
<dbReference type="AlphaFoldDB" id="A0A0K9PKT4"/>
<protein>
    <submittedName>
        <fullName evidence="8">Glucose-6-phosphate/phosphate translocator 1, chloroplastic</fullName>
    </submittedName>
</protein>
<evidence type="ECO:0000313" key="8">
    <source>
        <dbReference type="EMBL" id="KMZ68855.1"/>
    </source>
</evidence>
<dbReference type="SUPFAM" id="SSF103481">
    <property type="entry name" value="Multidrug resistance efflux transporter EmrE"/>
    <property type="match status" value="1"/>
</dbReference>
<evidence type="ECO:0000256" key="1">
    <source>
        <dbReference type="ARBA" id="ARBA00004141"/>
    </source>
</evidence>
<evidence type="ECO:0000256" key="3">
    <source>
        <dbReference type="ARBA" id="ARBA00022989"/>
    </source>
</evidence>
<feature type="transmembrane region" description="Helical" evidence="6">
    <location>
        <begin position="264"/>
        <end position="284"/>
    </location>
</feature>
<accession>A0A0K9PKT4</accession>
<feature type="transmembrane region" description="Helical" evidence="6">
    <location>
        <begin position="92"/>
        <end position="109"/>
    </location>
</feature>
<keyword evidence="9" id="KW-1185">Reference proteome</keyword>
<dbReference type="GO" id="GO:0071917">
    <property type="term" value="F:triose-phosphate transmembrane transporter activity"/>
    <property type="evidence" value="ECO:0000318"/>
    <property type="project" value="GO_Central"/>
</dbReference>
<gene>
    <name evidence="8" type="ORF">ZOSMA_22G01520</name>
</gene>
<dbReference type="InterPro" id="IPR004853">
    <property type="entry name" value="Sugar_P_trans_dom"/>
</dbReference>
<keyword evidence="4 6" id="KW-0472">Membrane</keyword>
<evidence type="ECO:0000256" key="6">
    <source>
        <dbReference type="SAM" id="Phobius"/>
    </source>
</evidence>
<feature type="transmembrane region" description="Helical" evidence="6">
    <location>
        <begin position="153"/>
        <end position="173"/>
    </location>
</feature>